<gene>
    <name evidence="2" type="ORF">HARCEL1_03725</name>
</gene>
<sequence length="61" mass="6404">MDSPTLAKSKILLSPGVLVSVASEGLEDERSESSSESIGATEFYEGARMDEPSVSAANAWI</sequence>
<dbReference type="EMBL" id="CP028858">
    <property type="protein sequence ID" value="AWB26884.1"/>
    <property type="molecule type" value="Genomic_DNA"/>
</dbReference>
<accession>A0A2R4WZD4</accession>
<feature type="region of interest" description="Disordered" evidence="1">
    <location>
        <begin position="24"/>
        <end position="46"/>
    </location>
</feature>
<keyword evidence="3" id="KW-1185">Reference proteome</keyword>
<name>A0A2R4WZD4_9EURY</name>
<dbReference type="KEGG" id="harc:HARCEL1_03725"/>
<organism evidence="2 3">
    <name type="scientific">Halococcoides cellulosivorans</name>
    <dbReference type="NCBI Taxonomy" id="1679096"/>
    <lineage>
        <taxon>Archaea</taxon>
        <taxon>Methanobacteriati</taxon>
        <taxon>Methanobacteriota</taxon>
        <taxon>Stenosarchaea group</taxon>
        <taxon>Halobacteria</taxon>
        <taxon>Halobacteriales</taxon>
        <taxon>Haloarculaceae</taxon>
        <taxon>Halococcoides</taxon>
    </lineage>
</organism>
<evidence type="ECO:0000256" key="1">
    <source>
        <dbReference type="SAM" id="MobiDB-lite"/>
    </source>
</evidence>
<evidence type="ECO:0000313" key="3">
    <source>
        <dbReference type="Proteomes" id="UP000244727"/>
    </source>
</evidence>
<dbReference type="AlphaFoldDB" id="A0A2R4WZD4"/>
<evidence type="ECO:0000313" key="2">
    <source>
        <dbReference type="EMBL" id="AWB26884.1"/>
    </source>
</evidence>
<reference evidence="2 3" key="1">
    <citation type="submission" date="2018-04" db="EMBL/GenBank/DDBJ databases">
        <title>Halococcoides cellulosivorans gen. nov., sp. nov., an extremely halophilic cellulose-utilizing haloarchaeon from hypersaline lakes.</title>
        <authorList>
            <person name="Sorokin D.Y."/>
            <person name="Toshchakov S.V."/>
            <person name="Samarov N.I."/>
            <person name="Korzhenkov A."/>
            <person name="Kublanov I.V."/>
        </authorList>
    </citation>
    <scope>NUCLEOTIDE SEQUENCE [LARGE SCALE GENOMIC DNA]</scope>
    <source>
        <strain evidence="2 3">HArcel1</strain>
    </source>
</reference>
<protein>
    <submittedName>
        <fullName evidence="2">Uncharacterized protein</fullName>
    </submittedName>
</protein>
<dbReference type="Proteomes" id="UP000244727">
    <property type="component" value="Chromosome"/>
</dbReference>
<proteinExistence type="predicted"/>